<keyword evidence="6" id="KW-0732">Signal</keyword>
<evidence type="ECO:0000256" key="3">
    <source>
        <dbReference type="ARBA" id="ARBA00022825"/>
    </source>
</evidence>
<dbReference type="GO" id="GO:0004252">
    <property type="term" value="F:serine-type endopeptidase activity"/>
    <property type="evidence" value="ECO:0007669"/>
    <property type="project" value="InterPro"/>
</dbReference>
<dbReference type="PROSITE" id="PS00134">
    <property type="entry name" value="TRYPSIN_HIS"/>
    <property type="match status" value="1"/>
</dbReference>
<dbReference type="InterPro" id="IPR018114">
    <property type="entry name" value="TRYPSIN_HIS"/>
</dbReference>
<name>A0A7R9MHD1_9ACAR</name>
<accession>A0A7R9MHD1</accession>
<dbReference type="Gene3D" id="2.40.10.10">
    <property type="entry name" value="Trypsin-like serine proteases"/>
    <property type="match status" value="1"/>
</dbReference>
<evidence type="ECO:0000256" key="2">
    <source>
        <dbReference type="ARBA" id="ARBA00022801"/>
    </source>
</evidence>
<dbReference type="Pfam" id="PF00089">
    <property type="entry name" value="Trypsin"/>
    <property type="match status" value="1"/>
</dbReference>
<keyword evidence="1 5" id="KW-0645">Protease</keyword>
<dbReference type="GO" id="GO:0006508">
    <property type="term" value="P:proteolysis"/>
    <property type="evidence" value="ECO:0007669"/>
    <property type="project" value="UniProtKB-KW"/>
</dbReference>
<dbReference type="InterPro" id="IPR043504">
    <property type="entry name" value="Peptidase_S1_PA_chymotrypsin"/>
</dbReference>
<dbReference type="EMBL" id="CAJPVJ010016944">
    <property type="protein sequence ID" value="CAG2176426.1"/>
    <property type="molecule type" value="Genomic_DNA"/>
</dbReference>
<feature type="signal peptide" evidence="6">
    <location>
        <begin position="1"/>
        <end position="26"/>
    </location>
</feature>
<feature type="domain" description="Peptidase S1" evidence="7">
    <location>
        <begin position="47"/>
        <end position="285"/>
    </location>
</feature>
<dbReference type="SUPFAM" id="SSF50494">
    <property type="entry name" value="Trypsin-like serine proteases"/>
    <property type="match status" value="1"/>
</dbReference>
<evidence type="ECO:0000259" key="7">
    <source>
        <dbReference type="PROSITE" id="PS50240"/>
    </source>
</evidence>
<evidence type="ECO:0000256" key="4">
    <source>
        <dbReference type="ARBA" id="ARBA00023157"/>
    </source>
</evidence>
<dbReference type="InterPro" id="IPR033116">
    <property type="entry name" value="TRYPSIN_SER"/>
</dbReference>
<keyword evidence="3 5" id="KW-0720">Serine protease</keyword>
<proteinExistence type="predicted"/>
<reference evidence="8" key="1">
    <citation type="submission" date="2020-11" db="EMBL/GenBank/DDBJ databases">
        <authorList>
            <person name="Tran Van P."/>
        </authorList>
    </citation>
    <scope>NUCLEOTIDE SEQUENCE</scope>
</reference>
<keyword evidence="4" id="KW-1015">Disulfide bond</keyword>
<dbReference type="SMART" id="SM00020">
    <property type="entry name" value="Tryp_SPc"/>
    <property type="match status" value="1"/>
</dbReference>
<keyword evidence="2 5" id="KW-0378">Hydrolase</keyword>
<dbReference type="Proteomes" id="UP000728032">
    <property type="component" value="Unassembled WGS sequence"/>
</dbReference>
<gene>
    <name evidence="8" type="ORF">ONB1V03_LOCUS15860</name>
</gene>
<dbReference type="PROSITE" id="PS50240">
    <property type="entry name" value="TRYPSIN_DOM"/>
    <property type="match status" value="1"/>
</dbReference>
<sequence length="351" mass="37987">MSKFTDNYCSLLAIICLCTLYVPVLMEKDSDSESLCGLKKIVRTPKIINGKDAYHGQYPWAVSLRLHRRHHCGGALIDHNWVLTAAHCVAQISHRVFTVKLGGHYRNTEFETTSVEVPVSRVVPHESFSFSSFANDIALVRLAKTVDYNNYIWPVCLPQTDATDYANQTGVVIGWGKISTAGVSASSLQQVELPIIDNQKCIKWYESQGKVIPIRSSQFCAGLEEGGKDACQGDSGSPMMRVDQTNGQAQAIGIVSAGIGCALPKLPGLYTRVASYLPWIQKILATTPADKLPPLVPDVSKIFNTTGAIHTVPAGNGSIIIISLQNLTHPNTPAPVVTTTSLPTNNSATNV</sequence>
<keyword evidence="9" id="KW-1185">Reference proteome</keyword>
<dbReference type="InterPro" id="IPR001314">
    <property type="entry name" value="Peptidase_S1A"/>
</dbReference>
<dbReference type="InterPro" id="IPR009003">
    <property type="entry name" value="Peptidase_S1_PA"/>
</dbReference>
<feature type="chain" id="PRO_5035680358" description="Peptidase S1 domain-containing protein" evidence="6">
    <location>
        <begin position="27"/>
        <end position="351"/>
    </location>
</feature>
<protein>
    <recommendedName>
        <fullName evidence="7">Peptidase S1 domain-containing protein</fullName>
    </recommendedName>
</protein>
<dbReference type="OrthoDB" id="9448935at2759"/>
<evidence type="ECO:0000256" key="6">
    <source>
        <dbReference type="SAM" id="SignalP"/>
    </source>
</evidence>
<dbReference type="PROSITE" id="PS00135">
    <property type="entry name" value="TRYPSIN_SER"/>
    <property type="match status" value="1"/>
</dbReference>
<dbReference type="FunFam" id="2.40.10.10:FF:000006">
    <property type="entry name" value="Serine proteinase stubble"/>
    <property type="match status" value="1"/>
</dbReference>
<dbReference type="PANTHER" id="PTHR24253:SF103">
    <property type="entry name" value="TRANSMEMBRANE PROTEASE SERINE 7"/>
    <property type="match status" value="1"/>
</dbReference>
<dbReference type="InterPro" id="IPR001254">
    <property type="entry name" value="Trypsin_dom"/>
</dbReference>
<dbReference type="PRINTS" id="PR00722">
    <property type="entry name" value="CHYMOTRYPSIN"/>
</dbReference>
<dbReference type="CDD" id="cd00190">
    <property type="entry name" value="Tryp_SPc"/>
    <property type="match status" value="1"/>
</dbReference>
<organism evidence="8">
    <name type="scientific">Oppiella nova</name>
    <dbReference type="NCBI Taxonomy" id="334625"/>
    <lineage>
        <taxon>Eukaryota</taxon>
        <taxon>Metazoa</taxon>
        <taxon>Ecdysozoa</taxon>
        <taxon>Arthropoda</taxon>
        <taxon>Chelicerata</taxon>
        <taxon>Arachnida</taxon>
        <taxon>Acari</taxon>
        <taxon>Acariformes</taxon>
        <taxon>Sarcoptiformes</taxon>
        <taxon>Oribatida</taxon>
        <taxon>Brachypylina</taxon>
        <taxon>Oppioidea</taxon>
        <taxon>Oppiidae</taxon>
        <taxon>Oppiella</taxon>
    </lineage>
</organism>
<evidence type="ECO:0000313" key="8">
    <source>
        <dbReference type="EMBL" id="CAD7659264.1"/>
    </source>
</evidence>
<evidence type="ECO:0000313" key="9">
    <source>
        <dbReference type="Proteomes" id="UP000728032"/>
    </source>
</evidence>
<dbReference type="AlphaFoldDB" id="A0A7R9MHD1"/>
<dbReference type="PANTHER" id="PTHR24253">
    <property type="entry name" value="TRANSMEMBRANE PROTEASE SERINE"/>
    <property type="match status" value="1"/>
</dbReference>
<dbReference type="EMBL" id="OC931769">
    <property type="protein sequence ID" value="CAD7659264.1"/>
    <property type="molecule type" value="Genomic_DNA"/>
</dbReference>
<evidence type="ECO:0000256" key="5">
    <source>
        <dbReference type="RuleBase" id="RU363034"/>
    </source>
</evidence>
<evidence type="ECO:0000256" key="1">
    <source>
        <dbReference type="ARBA" id="ARBA00022670"/>
    </source>
</evidence>